<dbReference type="NCBIfam" id="NF005914">
    <property type="entry name" value="PRK07907.1"/>
    <property type="match status" value="1"/>
</dbReference>
<keyword evidence="6" id="KW-1185">Reference proteome</keyword>
<gene>
    <name evidence="5" type="ORF">CacPP4_18880</name>
</gene>
<evidence type="ECO:0000256" key="3">
    <source>
        <dbReference type="ARBA" id="ARBA00022801"/>
    </source>
</evidence>
<dbReference type="Gene3D" id="3.30.70.360">
    <property type="match status" value="1"/>
</dbReference>
<reference evidence="5 6" key="1">
    <citation type="submission" date="2019-06" db="EMBL/GenBank/DDBJ databases">
        <title>Complete genome sequence of Cutibacterium acnes subsp. acnes NBRC 107605.</title>
        <authorList>
            <person name="Miura T."/>
            <person name="Furukawa M."/>
            <person name="Shimamura M."/>
            <person name="Ohyama Y."/>
            <person name="Yamazoe A."/>
            <person name="Kawasaki H."/>
        </authorList>
    </citation>
    <scope>NUCLEOTIDE SEQUENCE [LARGE SCALE GENOMIC DNA]</scope>
    <source>
        <strain evidence="5 6">NBRC 107605</strain>
    </source>
</reference>
<evidence type="ECO:0000313" key="6">
    <source>
        <dbReference type="Proteomes" id="UP000318594"/>
    </source>
</evidence>
<dbReference type="PANTHER" id="PTHR43270">
    <property type="entry name" value="BETA-ALA-HIS DIPEPTIDASE"/>
    <property type="match status" value="1"/>
</dbReference>
<dbReference type="PANTHER" id="PTHR43270:SF12">
    <property type="entry name" value="SUCCINYL-DIAMINOPIMELATE DESUCCINYLASE"/>
    <property type="match status" value="1"/>
</dbReference>
<organism evidence="5 6">
    <name type="scientific">Cutibacterium acnes subsp. acnes</name>
    <dbReference type="NCBI Taxonomy" id="1734925"/>
    <lineage>
        <taxon>Bacteria</taxon>
        <taxon>Bacillati</taxon>
        <taxon>Actinomycetota</taxon>
        <taxon>Actinomycetes</taxon>
        <taxon>Propionibacteriales</taxon>
        <taxon>Propionibacteriaceae</taxon>
        <taxon>Cutibacterium</taxon>
    </lineage>
</organism>
<dbReference type="EMBL" id="AP019723">
    <property type="protein sequence ID" value="BBK85273.1"/>
    <property type="molecule type" value="Genomic_DNA"/>
</dbReference>
<keyword evidence="2" id="KW-0479">Metal-binding</keyword>
<keyword evidence="1" id="KW-0645">Protease</keyword>
<name>A0ABM7H153_CUTAC</name>
<dbReference type="Pfam" id="PF01546">
    <property type="entry name" value="Peptidase_M20"/>
    <property type="match status" value="1"/>
</dbReference>
<dbReference type="InterPro" id="IPR036264">
    <property type="entry name" value="Bact_exopeptidase_dim_dom"/>
</dbReference>
<protein>
    <submittedName>
        <fullName evidence="5">Dipeptidase</fullName>
    </submittedName>
</protein>
<keyword evidence="3" id="KW-0378">Hydrolase</keyword>
<evidence type="ECO:0000313" key="5">
    <source>
        <dbReference type="EMBL" id="BBK85273.1"/>
    </source>
</evidence>
<evidence type="ECO:0000256" key="2">
    <source>
        <dbReference type="ARBA" id="ARBA00022723"/>
    </source>
</evidence>
<dbReference type="InterPro" id="IPR011650">
    <property type="entry name" value="Peptidase_M20_dimer"/>
</dbReference>
<dbReference type="Pfam" id="PF07687">
    <property type="entry name" value="M20_dimer"/>
    <property type="match status" value="1"/>
</dbReference>
<evidence type="ECO:0000256" key="1">
    <source>
        <dbReference type="ARBA" id="ARBA00022670"/>
    </source>
</evidence>
<dbReference type="SUPFAM" id="SSF55031">
    <property type="entry name" value="Bacterial exopeptidase dimerisation domain"/>
    <property type="match status" value="1"/>
</dbReference>
<proteinExistence type="predicted"/>
<dbReference type="SUPFAM" id="SSF53187">
    <property type="entry name" value="Zn-dependent exopeptidases"/>
    <property type="match status" value="1"/>
</dbReference>
<accession>A0ABM7H153</accession>
<dbReference type="InterPro" id="IPR002933">
    <property type="entry name" value="Peptidase_M20"/>
</dbReference>
<dbReference type="Proteomes" id="UP000318594">
    <property type="component" value="Chromosome"/>
</dbReference>
<dbReference type="InterPro" id="IPR051458">
    <property type="entry name" value="Cyt/Met_Dipeptidase"/>
</dbReference>
<evidence type="ECO:0000259" key="4">
    <source>
        <dbReference type="Pfam" id="PF07687"/>
    </source>
</evidence>
<dbReference type="Gene3D" id="3.40.630.10">
    <property type="entry name" value="Zn peptidases"/>
    <property type="match status" value="1"/>
</dbReference>
<sequence length="483" mass="51128">MDLSHTFKDLSAKVDSGFDDAVEQLTRHVAVRSVSSQRPDGVRSGAEFVAAAAKEAGAADVTVVTENDGLPAVIAHWPAPEGMPTVLLYSHGDVQPTGNLDEWHTEPFVATAKGERLYGRGTADDKGGVAAHLAAIRAFDGKPPVGVTLFVEGEEEIGSASMEVIIAEHKDELAADVIVVADSVNWEQGVPSVTTTLRGVVDCIVEVSTLDHALHSGQFGGIVPDALTTLCRLIATLHDGTGEVTVDGLQGFAGPELDYPEDRLRAETGILDGVQWVGRGRAVEKMWTKPSVTVIAIDATPVKDAINILPASARAKISLRVAPGQDAGEAMEALVKHLESHVEFGAHIKVTRGQLGQPGVVPFTGDKAEVAKEAFRLAWGQEPVEMGTGGAIPLVTDLQHAFPEATVLVTAVTDPESRMHGIDESLHLGDFRRAILTEALMLAGLAERGAKFHCTVFPRRITLPSAVPAGRAWDVQRGVAPFV</sequence>
<feature type="domain" description="Peptidase M20 dimerisation" evidence="4">
    <location>
        <begin position="197"/>
        <end position="342"/>
    </location>
</feature>